<dbReference type="InterPro" id="IPR001533">
    <property type="entry name" value="Pterin_deHydtase"/>
</dbReference>
<evidence type="ECO:0000256" key="2">
    <source>
        <dbReference type="ARBA" id="ARBA00006472"/>
    </source>
</evidence>
<dbReference type="SUPFAM" id="SSF55248">
    <property type="entry name" value="PCD-like"/>
    <property type="match status" value="1"/>
</dbReference>
<reference evidence="5 6" key="1">
    <citation type="submission" date="2020-08" db="EMBL/GenBank/DDBJ databases">
        <title>Genomic Encyclopedia of Type Strains, Phase IV (KMG-V): Genome sequencing to study the core and pangenomes of soil and plant-associated prokaryotes.</title>
        <authorList>
            <person name="Whitman W."/>
        </authorList>
    </citation>
    <scope>NUCLEOTIDE SEQUENCE [LARGE SCALE GENOMIC DNA]</scope>
    <source>
        <strain evidence="5 6">M8UP14</strain>
    </source>
</reference>
<dbReference type="Gene3D" id="3.30.1360.20">
    <property type="entry name" value="Transcriptional coactivator/pterin dehydratase"/>
    <property type="match status" value="1"/>
</dbReference>
<evidence type="ECO:0000256" key="3">
    <source>
        <dbReference type="ARBA" id="ARBA00023239"/>
    </source>
</evidence>
<accession>A0A7W7ZE45</accession>
<sequence length="94" mass="10431">MAKLTPTELETALQTLPGWHLSEGKLIRDYTFPDFAAAMTFVNQVAALAESANHHPDIDIRYNQVRLALISHDTGGITKRDIRLATAINEKITT</sequence>
<dbReference type="AlphaFoldDB" id="A0A7W7ZE45"/>
<dbReference type="PANTHER" id="PTHR12599:SF0">
    <property type="entry name" value="PTERIN-4-ALPHA-CARBINOLAMINE DEHYDRATASE"/>
    <property type="match status" value="1"/>
</dbReference>
<dbReference type="Proteomes" id="UP000540989">
    <property type="component" value="Unassembled WGS sequence"/>
</dbReference>
<evidence type="ECO:0000256" key="1">
    <source>
        <dbReference type="ARBA" id="ARBA00001554"/>
    </source>
</evidence>
<dbReference type="EMBL" id="JACHIP010000003">
    <property type="protein sequence ID" value="MBB5057671.1"/>
    <property type="molecule type" value="Genomic_DNA"/>
</dbReference>
<dbReference type="InterPro" id="IPR036428">
    <property type="entry name" value="PCD_sf"/>
</dbReference>
<dbReference type="GO" id="GO:0008124">
    <property type="term" value="F:4-alpha-hydroxytetrahydrobiopterin dehydratase activity"/>
    <property type="evidence" value="ECO:0007669"/>
    <property type="project" value="UniProtKB-UniRule"/>
</dbReference>
<protein>
    <recommendedName>
        <fullName evidence="4">Putative pterin-4-alpha-carbinolamine dehydratase</fullName>
        <shortName evidence="4">PHS</shortName>
        <ecNumber evidence="4">4.2.1.96</ecNumber>
    </recommendedName>
    <alternativeName>
        <fullName evidence="4">4-alpha-hydroxy-tetrahydropterin dehydratase</fullName>
    </alternativeName>
    <alternativeName>
        <fullName evidence="4">Pterin carbinolamine dehydratase</fullName>
        <shortName evidence="4">PCD</shortName>
    </alternativeName>
</protein>
<name>A0A7W7ZE45_9BACT</name>
<comment type="caution">
    <text evidence="5">The sequence shown here is derived from an EMBL/GenBank/DDBJ whole genome shotgun (WGS) entry which is preliminary data.</text>
</comment>
<dbReference type="HAMAP" id="MF_00434">
    <property type="entry name" value="Pterin_4_alpha"/>
    <property type="match status" value="1"/>
</dbReference>
<comment type="similarity">
    <text evidence="2 4">Belongs to the pterin-4-alpha-carbinolamine dehydratase family.</text>
</comment>
<comment type="catalytic activity">
    <reaction evidence="1 4">
        <text>(4aS,6R)-4a-hydroxy-L-erythro-5,6,7,8-tetrahydrobiopterin = (6R)-L-erythro-6,7-dihydrobiopterin + H2O</text>
        <dbReference type="Rhea" id="RHEA:11920"/>
        <dbReference type="ChEBI" id="CHEBI:15377"/>
        <dbReference type="ChEBI" id="CHEBI:15642"/>
        <dbReference type="ChEBI" id="CHEBI:43120"/>
        <dbReference type="EC" id="4.2.1.96"/>
    </reaction>
</comment>
<dbReference type="NCBIfam" id="NF002017">
    <property type="entry name" value="PRK00823.1-2"/>
    <property type="match status" value="1"/>
</dbReference>
<dbReference type="Pfam" id="PF01329">
    <property type="entry name" value="Pterin_4a"/>
    <property type="match status" value="1"/>
</dbReference>
<organism evidence="5 6">
    <name type="scientific">Granulicella aggregans</name>
    <dbReference type="NCBI Taxonomy" id="474949"/>
    <lineage>
        <taxon>Bacteria</taxon>
        <taxon>Pseudomonadati</taxon>
        <taxon>Acidobacteriota</taxon>
        <taxon>Terriglobia</taxon>
        <taxon>Terriglobales</taxon>
        <taxon>Acidobacteriaceae</taxon>
        <taxon>Granulicella</taxon>
    </lineage>
</organism>
<dbReference type="RefSeq" id="WP_184216720.1">
    <property type="nucleotide sequence ID" value="NZ_JACHIP010000003.1"/>
</dbReference>
<dbReference type="GO" id="GO:0006729">
    <property type="term" value="P:tetrahydrobiopterin biosynthetic process"/>
    <property type="evidence" value="ECO:0007669"/>
    <property type="project" value="InterPro"/>
</dbReference>
<dbReference type="CDD" id="cd00488">
    <property type="entry name" value="PCD_DCoH"/>
    <property type="match status" value="1"/>
</dbReference>
<keyword evidence="6" id="KW-1185">Reference proteome</keyword>
<proteinExistence type="inferred from homology"/>
<evidence type="ECO:0000256" key="4">
    <source>
        <dbReference type="HAMAP-Rule" id="MF_00434"/>
    </source>
</evidence>
<gene>
    <name evidence="5" type="ORF">HDF16_002377</name>
</gene>
<evidence type="ECO:0000313" key="5">
    <source>
        <dbReference type="EMBL" id="MBB5057671.1"/>
    </source>
</evidence>
<evidence type="ECO:0000313" key="6">
    <source>
        <dbReference type="Proteomes" id="UP000540989"/>
    </source>
</evidence>
<dbReference type="EC" id="4.2.1.96" evidence="4"/>
<dbReference type="PANTHER" id="PTHR12599">
    <property type="entry name" value="PTERIN-4-ALPHA-CARBINOLAMINE DEHYDRATASE"/>
    <property type="match status" value="1"/>
</dbReference>
<keyword evidence="3 4" id="KW-0456">Lyase</keyword>